<dbReference type="SUPFAM" id="SSF53335">
    <property type="entry name" value="S-adenosyl-L-methionine-dependent methyltransferases"/>
    <property type="match status" value="1"/>
</dbReference>
<evidence type="ECO:0000256" key="11">
    <source>
        <dbReference type="PIRSR" id="PIRSR028762-1"/>
    </source>
</evidence>
<evidence type="ECO:0000256" key="9">
    <source>
        <dbReference type="ARBA" id="ARBA00044712"/>
    </source>
</evidence>
<feature type="binding site" evidence="11">
    <location>
        <position position="181"/>
    </location>
    <ligand>
        <name>S-adenosyl-L-methionine</name>
        <dbReference type="ChEBI" id="CHEBI:59789"/>
    </ligand>
</feature>
<dbReference type="Pfam" id="PF03291">
    <property type="entry name" value="mRNA_G-N7_MeTrfase"/>
    <property type="match status" value="1"/>
</dbReference>
<comment type="similarity">
    <text evidence="10">Belongs to the class I-like SAM-binding methyltransferase superfamily. mRNA cap 0 methyltransferase family.</text>
</comment>
<feature type="compositionally biased region" description="Basic and acidic residues" evidence="14">
    <location>
        <begin position="33"/>
        <end position="45"/>
    </location>
</feature>
<keyword evidence="7 10" id="KW-0506">mRNA capping</keyword>
<evidence type="ECO:0000256" key="7">
    <source>
        <dbReference type="ARBA" id="ARBA00023042"/>
    </source>
</evidence>
<dbReference type="AlphaFoldDB" id="A0A812D599"/>
<feature type="binding site" evidence="11">
    <location>
        <position position="121"/>
    </location>
    <ligand>
        <name>S-adenosyl-L-methionine</name>
        <dbReference type="ChEBI" id="CHEBI:59789"/>
    </ligand>
</feature>
<evidence type="ECO:0000256" key="5">
    <source>
        <dbReference type="ARBA" id="ARBA00022691"/>
    </source>
</evidence>
<dbReference type="InterPro" id="IPR016899">
    <property type="entry name" value="mRNA_G-N7_MeTrfase_euk"/>
</dbReference>
<comment type="subcellular location">
    <subcellularLocation>
        <location evidence="1 10">Nucleus</location>
    </subcellularLocation>
</comment>
<feature type="site" description="mRNA cap binding" evidence="12">
    <location>
        <position position="398"/>
    </location>
</feature>
<dbReference type="EMBL" id="CAHIKZ030002445">
    <property type="protein sequence ID" value="CAE1286942.1"/>
    <property type="molecule type" value="Genomic_DNA"/>
</dbReference>
<evidence type="ECO:0000256" key="12">
    <source>
        <dbReference type="PIRSR" id="PIRSR028762-2"/>
    </source>
</evidence>
<dbReference type="InterPro" id="IPR039753">
    <property type="entry name" value="RG7MT1"/>
</dbReference>
<dbReference type="InterPro" id="IPR004971">
    <property type="entry name" value="mRNA_G-N7_MeTrfase_dom"/>
</dbReference>
<feature type="region of interest" description="Disordered" evidence="14">
    <location>
        <begin position="413"/>
        <end position="452"/>
    </location>
</feature>
<feature type="binding site" evidence="11">
    <location>
        <position position="94"/>
    </location>
    <ligand>
        <name>S-adenosyl-L-methionine</name>
        <dbReference type="ChEBI" id="CHEBI:59789"/>
    </ligand>
</feature>
<accession>A0A812D599</accession>
<dbReference type="CDD" id="cd02440">
    <property type="entry name" value="AdoMet_MTases"/>
    <property type="match status" value="1"/>
</dbReference>
<feature type="binding site" evidence="12">
    <location>
        <begin position="90"/>
        <end position="91"/>
    </location>
    <ligand>
        <name>mRNA</name>
        <dbReference type="ChEBI" id="CHEBI:33699"/>
    </ligand>
</feature>
<evidence type="ECO:0000256" key="4">
    <source>
        <dbReference type="ARBA" id="ARBA00022679"/>
    </source>
</evidence>
<evidence type="ECO:0000256" key="14">
    <source>
        <dbReference type="SAM" id="MobiDB-lite"/>
    </source>
</evidence>
<evidence type="ECO:0000256" key="2">
    <source>
        <dbReference type="ARBA" id="ARBA00022603"/>
    </source>
</evidence>
<evidence type="ECO:0000256" key="3">
    <source>
        <dbReference type="ARBA" id="ARBA00022664"/>
    </source>
</evidence>
<feature type="domain" description="MRNA cap 0 methyltransferase" evidence="15">
    <location>
        <begin position="81"/>
        <end position="406"/>
    </location>
</feature>
<keyword evidence="17" id="KW-1185">Reference proteome</keyword>
<evidence type="ECO:0000256" key="8">
    <source>
        <dbReference type="ARBA" id="ARBA00023242"/>
    </source>
</evidence>
<feature type="site" description="mRNA cap binding" evidence="12">
    <location>
        <position position="208"/>
    </location>
</feature>
<dbReference type="Proteomes" id="UP000597762">
    <property type="component" value="Unassembled WGS sequence"/>
</dbReference>
<feature type="site" description="mRNA cap binding" evidence="12">
    <location>
        <position position="292"/>
    </location>
</feature>
<dbReference type="GO" id="GO:0003723">
    <property type="term" value="F:RNA binding"/>
    <property type="evidence" value="ECO:0007669"/>
    <property type="project" value="UniProtKB-KW"/>
</dbReference>
<protein>
    <recommendedName>
        <fullName evidence="10">mRNA cap guanine-N(7) methyltransferase</fullName>
        <ecNumber evidence="10">2.1.1.56</ecNumber>
    </recommendedName>
    <alternativeName>
        <fullName evidence="10">mRNA (guanine-N(7))-methyltransferase</fullName>
    </alternativeName>
    <alternativeName>
        <fullName evidence="10">mRNA cap methyltransferase</fullName>
    </alternativeName>
</protein>
<evidence type="ECO:0000256" key="6">
    <source>
        <dbReference type="ARBA" id="ARBA00022884"/>
    </source>
</evidence>
<dbReference type="PANTHER" id="PTHR12189">
    <property type="entry name" value="MRNA GUANINE-7- METHYLTRANSFERASE"/>
    <property type="match status" value="1"/>
</dbReference>
<comment type="catalytic activity">
    <reaction evidence="9">
        <text>a 5'-end (5'-triphosphoguanosine)-ribonucleoside in mRNA + S-adenosyl-L-methionine = a 5'-end (N(7)-methyl 5'-triphosphoguanosine)-ribonucleoside in mRNA + S-adenosyl-L-homocysteine</text>
        <dbReference type="Rhea" id="RHEA:67008"/>
        <dbReference type="Rhea" id="RHEA-COMP:17166"/>
        <dbReference type="Rhea" id="RHEA-COMP:17167"/>
        <dbReference type="ChEBI" id="CHEBI:57856"/>
        <dbReference type="ChEBI" id="CHEBI:59789"/>
        <dbReference type="ChEBI" id="CHEBI:156461"/>
        <dbReference type="ChEBI" id="CHEBI:167617"/>
        <dbReference type="EC" id="2.1.1.56"/>
    </reaction>
</comment>
<feature type="region of interest" description="Disordered" evidence="14">
    <location>
        <begin position="33"/>
        <end position="55"/>
    </location>
</feature>
<dbReference type="PROSITE" id="PS51562">
    <property type="entry name" value="RNA_CAP0_MT"/>
    <property type="match status" value="1"/>
</dbReference>
<feature type="binding site" evidence="11">
    <location>
        <position position="204"/>
    </location>
    <ligand>
        <name>S-adenosyl-L-methionine</name>
        <dbReference type="ChEBI" id="CHEBI:59789"/>
    </ligand>
</feature>
<keyword evidence="4 10" id="KW-0808">Transferase</keyword>
<dbReference type="OrthoDB" id="10248867at2759"/>
<name>A0A812D599_ACAPH</name>
<keyword evidence="6 10" id="KW-0694">RNA-binding</keyword>
<dbReference type="EC" id="2.1.1.56" evidence="10"/>
<evidence type="ECO:0000256" key="1">
    <source>
        <dbReference type="ARBA" id="ARBA00004123"/>
    </source>
</evidence>
<evidence type="ECO:0000259" key="15">
    <source>
        <dbReference type="PROSITE" id="PS51562"/>
    </source>
</evidence>
<comment type="caution">
    <text evidence="16">The sequence shown here is derived from an EMBL/GenBank/DDBJ whole genome shotgun (WGS) entry which is preliminary data.</text>
</comment>
<organism evidence="16 17">
    <name type="scientific">Acanthosepion pharaonis</name>
    <name type="common">Pharaoh cuttlefish</name>
    <name type="synonym">Sepia pharaonis</name>
    <dbReference type="NCBI Taxonomy" id="158019"/>
    <lineage>
        <taxon>Eukaryota</taxon>
        <taxon>Metazoa</taxon>
        <taxon>Spiralia</taxon>
        <taxon>Lophotrochozoa</taxon>
        <taxon>Mollusca</taxon>
        <taxon>Cephalopoda</taxon>
        <taxon>Coleoidea</taxon>
        <taxon>Decapodiformes</taxon>
        <taxon>Sepiida</taxon>
        <taxon>Sepiina</taxon>
        <taxon>Sepiidae</taxon>
        <taxon>Acanthosepion</taxon>
    </lineage>
</organism>
<dbReference type="GO" id="GO:0005634">
    <property type="term" value="C:nucleus"/>
    <property type="evidence" value="ECO:0007669"/>
    <property type="project" value="UniProtKB-SubCell"/>
</dbReference>
<feature type="binding site" evidence="11">
    <location>
        <position position="143"/>
    </location>
    <ligand>
        <name>S-adenosyl-L-methionine</name>
        <dbReference type="ChEBI" id="CHEBI:59789"/>
    </ligand>
</feature>
<keyword evidence="5 10" id="KW-0949">S-adenosyl-L-methionine</keyword>
<feature type="site" description="mRNA cap binding" evidence="12">
    <location>
        <position position="155"/>
    </location>
</feature>
<feature type="coiled-coil region" evidence="13">
    <location>
        <begin position="142"/>
        <end position="169"/>
    </location>
</feature>
<gene>
    <name evidence="16" type="ORF">SPHA_46318</name>
</gene>
<dbReference type="InterPro" id="IPR029063">
    <property type="entry name" value="SAM-dependent_MTases_sf"/>
</dbReference>
<reference evidence="16" key="1">
    <citation type="submission" date="2021-01" db="EMBL/GenBank/DDBJ databases">
        <authorList>
            <person name="Li R."/>
            <person name="Bekaert M."/>
        </authorList>
    </citation>
    <scope>NUCLEOTIDE SEQUENCE</scope>
    <source>
        <strain evidence="16">Farmed</strain>
    </source>
</reference>
<keyword evidence="3 10" id="KW-0507">mRNA processing</keyword>
<evidence type="ECO:0000256" key="10">
    <source>
        <dbReference type="PIRNR" id="PIRNR028762"/>
    </source>
</evidence>
<evidence type="ECO:0000256" key="13">
    <source>
        <dbReference type="SAM" id="Coils"/>
    </source>
</evidence>
<proteinExistence type="inferred from homology"/>
<keyword evidence="8 10" id="KW-0539">Nucleus</keyword>
<feature type="site" description="mRNA cap binding" evidence="12">
    <location>
        <position position="130"/>
    </location>
</feature>
<feature type="binding site" evidence="11">
    <location>
        <position position="209"/>
    </location>
    <ligand>
        <name>S-adenosyl-L-methionine</name>
        <dbReference type="ChEBI" id="CHEBI:59789"/>
    </ligand>
</feature>
<dbReference type="PIRSF" id="PIRSF028762">
    <property type="entry name" value="ABD1"/>
    <property type="match status" value="1"/>
</dbReference>
<dbReference type="GO" id="GO:0004482">
    <property type="term" value="F:mRNA 5'-cap (guanine-N7-)-methyltransferase activity"/>
    <property type="evidence" value="ECO:0007669"/>
    <property type="project" value="UniProtKB-EC"/>
</dbReference>
<dbReference type="PANTHER" id="PTHR12189:SF2">
    <property type="entry name" value="MRNA CAP GUANINE-N7 METHYLTRANSFERASE"/>
    <property type="match status" value="1"/>
</dbReference>
<dbReference type="Gene3D" id="3.40.50.150">
    <property type="entry name" value="Vaccinia Virus protein VP39"/>
    <property type="match status" value="1"/>
</dbReference>
<keyword evidence="13" id="KW-0175">Coiled coil</keyword>
<keyword evidence="2 10" id="KW-0489">Methyltransferase</keyword>
<sequence length="452" mass="51535">MEAAQATCPGDVLKDNKDVSVAKNICEIVNENTNRESTPKEEETKNNTNNLKDGSGGQVVNAVAKHYNELEEFGLASRSRSRIFYLRNFNNWIKSILIGNILQKIRNENGGDHNITVLDMCSGKGGDILKWRKGQISKLVCVDIAETSVEQSKMRYKEMQDRNQSSRQRQPIFKAEFLTADVTKQRLKEMYADPDLHFDLVSCQFAFHYSFESYPQADMMLKNISECLQPGGYFVGTTPNSYELIHRIRAAEGNSFGNEVYNVEFESKDKENFPLFGAQYWFRLEGVVDCPEFLVYFPALEKMAEKYGLKLISKKPFAEFFNENVNVAGENRGLLGRMQALEPYPVEDGVNAMSSNQDDYAFAKEALDKAIASGNYDFRRPLKVGTLSKAEWEAITLYLVFVFQKVKVDKKLDSYDKSHVSSPTRTSKRKYDDDDDDLDDTKLSSPKKFEIN</sequence>
<evidence type="ECO:0000313" key="16">
    <source>
        <dbReference type="EMBL" id="CAE1286942.1"/>
    </source>
</evidence>
<evidence type="ECO:0000313" key="17">
    <source>
        <dbReference type="Proteomes" id="UP000597762"/>
    </source>
</evidence>
<feature type="site" description="mRNA cap binding" evidence="12">
    <location>
        <position position="124"/>
    </location>
</feature>